<sequence>MKLKQEIPKIKTTTRDVIRYNINKLGDASSSYFGKEMTRHLERDQQDHHGVSIEEEWSQIETAMVATTLRARRNRLRKTGLMKNAYKY</sequence>
<gene>
    <name evidence="1" type="ORF">QE152_g35788</name>
</gene>
<proteinExistence type="predicted"/>
<dbReference type="Proteomes" id="UP001458880">
    <property type="component" value="Unassembled WGS sequence"/>
</dbReference>
<evidence type="ECO:0000313" key="2">
    <source>
        <dbReference type="Proteomes" id="UP001458880"/>
    </source>
</evidence>
<keyword evidence="2" id="KW-1185">Reference proteome</keyword>
<organism evidence="1 2">
    <name type="scientific">Popillia japonica</name>
    <name type="common">Japanese beetle</name>
    <dbReference type="NCBI Taxonomy" id="7064"/>
    <lineage>
        <taxon>Eukaryota</taxon>
        <taxon>Metazoa</taxon>
        <taxon>Ecdysozoa</taxon>
        <taxon>Arthropoda</taxon>
        <taxon>Hexapoda</taxon>
        <taxon>Insecta</taxon>
        <taxon>Pterygota</taxon>
        <taxon>Neoptera</taxon>
        <taxon>Endopterygota</taxon>
        <taxon>Coleoptera</taxon>
        <taxon>Polyphaga</taxon>
        <taxon>Scarabaeiformia</taxon>
        <taxon>Scarabaeidae</taxon>
        <taxon>Rutelinae</taxon>
        <taxon>Popillia</taxon>
    </lineage>
</organism>
<accession>A0AAW1IEU9</accession>
<evidence type="ECO:0000313" key="1">
    <source>
        <dbReference type="EMBL" id="KAK9688095.1"/>
    </source>
</evidence>
<comment type="caution">
    <text evidence="1">The sequence shown here is derived from an EMBL/GenBank/DDBJ whole genome shotgun (WGS) entry which is preliminary data.</text>
</comment>
<reference evidence="1 2" key="1">
    <citation type="journal article" date="2024" name="BMC Genomics">
        <title>De novo assembly and annotation of Popillia japonica's genome with initial clues to its potential as an invasive pest.</title>
        <authorList>
            <person name="Cucini C."/>
            <person name="Boschi S."/>
            <person name="Funari R."/>
            <person name="Cardaioli E."/>
            <person name="Iannotti N."/>
            <person name="Marturano G."/>
            <person name="Paoli F."/>
            <person name="Bruttini M."/>
            <person name="Carapelli A."/>
            <person name="Frati F."/>
            <person name="Nardi F."/>
        </authorList>
    </citation>
    <scope>NUCLEOTIDE SEQUENCE [LARGE SCALE GENOMIC DNA]</scope>
    <source>
        <strain evidence="1">DMR45628</strain>
    </source>
</reference>
<dbReference type="EMBL" id="JASPKY010000606">
    <property type="protein sequence ID" value="KAK9688095.1"/>
    <property type="molecule type" value="Genomic_DNA"/>
</dbReference>
<protein>
    <submittedName>
        <fullName evidence="1">Uncharacterized protein</fullName>
    </submittedName>
</protein>
<name>A0AAW1IEU9_POPJA</name>
<dbReference type="AlphaFoldDB" id="A0AAW1IEU9"/>